<proteinExistence type="predicted"/>
<dbReference type="InterPro" id="IPR002934">
    <property type="entry name" value="Polymerase_NTP_transf_dom"/>
</dbReference>
<sequence>MGIDLSLDEEIRSALSDRSRDFLEELAAALDEDAVVAVHLFGSVVSGEATAVSDVDLVVVLASDVSESYVADVERRCEELAAVHLDAGTDDPTALERVVERATGMYRSGFVTTESAVAAGDFPAIFDTSSVASIVAPWRTVLLGVFETGVTIYGRAVEPRWDEIGTPFACRYRELLRSLVTTVALAAAQVGYALVSPRAIDYSLEAAKWTAYNCAFHLDEGPPGSLDRALDLLPAPPWYRRRFLALRAEPEQDLGFVVLTPFVVLYAHLVTIGRVSRSAPSEDGCE</sequence>
<dbReference type="InterPro" id="IPR043519">
    <property type="entry name" value="NT_sf"/>
</dbReference>
<evidence type="ECO:0000259" key="1">
    <source>
        <dbReference type="Pfam" id="PF01909"/>
    </source>
</evidence>
<dbReference type="Pfam" id="PF01909">
    <property type="entry name" value="NTP_transf_2"/>
    <property type="match status" value="1"/>
</dbReference>
<evidence type="ECO:0000313" key="3">
    <source>
        <dbReference type="Proteomes" id="UP001597085"/>
    </source>
</evidence>
<dbReference type="Gene3D" id="3.30.460.10">
    <property type="entry name" value="Beta Polymerase, domain 2"/>
    <property type="match status" value="1"/>
</dbReference>
<dbReference type="Proteomes" id="UP001597085">
    <property type="component" value="Unassembled WGS sequence"/>
</dbReference>
<gene>
    <name evidence="2" type="ORF">ACFSBX_11295</name>
</gene>
<dbReference type="SUPFAM" id="SSF81301">
    <property type="entry name" value="Nucleotidyltransferase"/>
    <property type="match status" value="1"/>
</dbReference>
<name>A0ABD6CND9_9EURY</name>
<protein>
    <submittedName>
        <fullName evidence="2">Nucleotidyltransferase domain-containing protein</fullName>
    </submittedName>
</protein>
<dbReference type="EMBL" id="JBHUDK010000010">
    <property type="protein sequence ID" value="MFD1599540.1"/>
    <property type="molecule type" value="Genomic_DNA"/>
</dbReference>
<organism evidence="2 3">
    <name type="scientific">Halobellus rarus</name>
    <dbReference type="NCBI Taxonomy" id="1126237"/>
    <lineage>
        <taxon>Archaea</taxon>
        <taxon>Methanobacteriati</taxon>
        <taxon>Methanobacteriota</taxon>
        <taxon>Stenosarchaea group</taxon>
        <taxon>Halobacteria</taxon>
        <taxon>Halobacteriales</taxon>
        <taxon>Haloferacaceae</taxon>
        <taxon>Halobellus</taxon>
    </lineage>
</organism>
<keyword evidence="3" id="KW-1185">Reference proteome</keyword>
<comment type="caution">
    <text evidence="2">The sequence shown here is derived from an EMBL/GenBank/DDBJ whole genome shotgun (WGS) entry which is preliminary data.</text>
</comment>
<dbReference type="RefSeq" id="WP_256420824.1">
    <property type="nucleotide sequence ID" value="NZ_JANHDI010000004.1"/>
</dbReference>
<evidence type="ECO:0000313" key="2">
    <source>
        <dbReference type="EMBL" id="MFD1599540.1"/>
    </source>
</evidence>
<dbReference type="AlphaFoldDB" id="A0ABD6CND9"/>
<accession>A0ABD6CND9</accession>
<reference evidence="2 3" key="1">
    <citation type="journal article" date="2019" name="Int. J. Syst. Evol. Microbiol.">
        <title>The Global Catalogue of Microorganisms (GCM) 10K type strain sequencing project: providing services to taxonomists for standard genome sequencing and annotation.</title>
        <authorList>
            <consortium name="The Broad Institute Genomics Platform"/>
            <consortium name="The Broad Institute Genome Sequencing Center for Infectious Disease"/>
            <person name="Wu L."/>
            <person name="Ma J."/>
        </authorList>
    </citation>
    <scope>NUCLEOTIDE SEQUENCE [LARGE SCALE GENOMIC DNA]</scope>
    <source>
        <strain evidence="2 3">CGMCC 1.12121</strain>
    </source>
</reference>
<feature type="domain" description="Polymerase nucleotidyl transferase" evidence="1">
    <location>
        <begin position="24"/>
        <end position="86"/>
    </location>
</feature>